<dbReference type="AlphaFoldDB" id="A0A5C3EWY1"/>
<evidence type="ECO:0000313" key="5">
    <source>
        <dbReference type="EMBL" id="SPO36285.1"/>
    </source>
</evidence>
<evidence type="ECO:0000313" key="6">
    <source>
        <dbReference type="Proteomes" id="UP000323386"/>
    </source>
</evidence>
<dbReference type="GO" id="GO:0016020">
    <property type="term" value="C:membrane"/>
    <property type="evidence" value="ECO:0007669"/>
    <property type="project" value="TreeGrafter"/>
</dbReference>
<dbReference type="GO" id="GO:0005634">
    <property type="term" value="C:nucleus"/>
    <property type="evidence" value="ECO:0007669"/>
    <property type="project" value="TreeGrafter"/>
</dbReference>
<dbReference type="InterPro" id="IPR029071">
    <property type="entry name" value="Ubiquitin-like_domsf"/>
</dbReference>
<reference evidence="5 6" key="1">
    <citation type="submission" date="2018-03" db="EMBL/GenBank/DDBJ databases">
        <authorList>
            <person name="Guldener U."/>
        </authorList>
    </citation>
    <scope>NUCLEOTIDE SEQUENCE [LARGE SCALE GENOMIC DNA]</scope>
    <source>
        <strain evidence="5 6">DAOM196992</strain>
    </source>
</reference>
<accession>A0A5C3EWY1</accession>
<proteinExistence type="predicted"/>
<feature type="domain" description="Ubiquitin-like" evidence="3">
    <location>
        <begin position="56"/>
        <end position="111"/>
    </location>
</feature>
<dbReference type="GO" id="GO:0051087">
    <property type="term" value="F:protein-folding chaperone binding"/>
    <property type="evidence" value="ECO:0007669"/>
    <property type="project" value="InterPro"/>
</dbReference>
<protein>
    <submittedName>
        <fullName evidence="5">Uncharacterized protein</fullName>
    </submittedName>
</protein>
<dbReference type="PROSITE" id="PS50053">
    <property type="entry name" value="UBIQUITIN_2"/>
    <property type="match status" value="1"/>
</dbReference>
<evidence type="ECO:0000256" key="1">
    <source>
        <dbReference type="ARBA" id="ARBA00023186"/>
    </source>
</evidence>
<dbReference type="InterPro" id="IPR003103">
    <property type="entry name" value="BAG_domain"/>
</dbReference>
<dbReference type="InterPro" id="IPR000626">
    <property type="entry name" value="Ubiquitin-like_dom"/>
</dbReference>
<dbReference type="GO" id="GO:0000774">
    <property type="term" value="F:adenyl-nucleotide exchange factor activity"/>
    <property type="evidence" value="ECO:0007669"/>
    <property type="project" value="TreeGrafter"/>
</dbReference>
<gene>
    <name evidence="5" type="ORF">PSFLO_01756</name>
</gene>
<dbReference type="Pfam" id="PF02179">
    <property type="entry name" value="BAG"/>
    <property type="match status" value="1"/>
</dbReference>
<organism evidence="5 6">
    <name type="scientific">Pseudozyma flocculosa</name>
    <dbReference type="NCBI Taxonomy" id="84751"/>
    <lineage>
        <taxon>Eukaryota</taxon>
        <taxon>Fungi</taxon>
        <taxon>Dikarya</taxon>
        <taxon>Basidiomycota</taxon>
        <taxon>Ustilaginomycotina</taxon>
        <taxon>Ustilaginomycetes</taxon>
        <taxon>Ustilaginales</taxon>
        <taxon>Ustilaginaceae</taxon>
        <taxon>Pseudozyma</taxon>
    </lineage>
</organism>
<dbReference type="Pfam" id="PF00240">
    <property type="entry name" value="ubiquitin"/>
    <property type="match status" value="1"/>
</dbReference>
<feature type="domain" description="BAG" evidence="4">
    <location>
        <begin position="235"/>
        <end position="281"/>
    </location>
</feature>
<feature type="compositionally biased region" description="Low complexity" evidence="2">
    <location>
        <begin position="194"/>
        <end position="207"/>
    </location>
</feature>
<dbReference type="PROSITE" id="PS51035">
    <property type="entry name" value="BAG"/>
    <property type="match status" value="1"/>
</dbReference>
<dbReference type="Gene3D" id="1.20.58.120">
    <property type="entry name" value="BAG domain"/>
    <property type="match status" value="1"/>
</dbReference>
<dbReference type="EMBL" id="OOIP01000004">
    <property type="protein sequence ID" value="SPO36285.1"/>
    <property type="molecule type" value="Genomic_DNA"/>
</dbReference>
<feature type="region of interest" description="Disordered" evidence="2">
    <location>
        <begin position="110"/>
        <end position="146"/>
    </location>
</feature>
<evidence type="ECO:0000259" key="3">
    <source>
        <dbReference type="PROSITE" id="PS50053"/>
    </source>
</evidence>
<dbReference type="PANTHER" id="PTHR12329:SF16">
    <property type="entry name" value="BAG FAMILY MOLECULAR CHAPERONE REGULATOR 1"/>
    <property type="match status" value="1"/>
</dbReference>
<dbReference type="SUPFAM" id="SSF63491">
    <property type="entry name" value="BAG domain"/>
    <property type="match status" value="1"/>
</dbReference>
<evidence type="ECO:0000256" key="2">
    <source>
        <dbReference type="SAM" id="MobiDB-lite"/>
    </source>
</evidence>
<dbReference type="GO" id="GO:0005829">
    <property type="term" value="C:cytosol"/>
    <property type="evidence" value="ECO:0007669"/>
    <property type="project" value="TreeGrafter"/>
</dbReference>
<dbReference type="PANTHER" id="PTHR12329">
    <property type="entry name" value="BCL2-ASSOCIATED ATHANOGENE"/>
    <property type="match status" value="1"/>
</dbReference>
<dbReference type="InterPro" id="IPR036533">
    <property type="entry name" value="BAG_dom_sf"/>
</dbReference>
<dbReference type="GO" id="GO:0050821">
    <property type="term" value="P:protein stabilization"/>
    <property type="evidence" value="ECO:0007669"/>
    <property type="project" value="TreeGrafter"/>
</dbReference>
<dbReference type="SUPFAM" id="SSF54236">
    <property type="entry name" value="Ubiquitin-like"/>
    <property type="match status" value="1"/>
</dbReference>
<sequence length="293" mass="30886">MSWFSNQWNKFNSTLNGDGARGADGGQSSGVIRRVEVVWGRERMQIVLPKLTTPVTLGHLKQEISSITSIPYEQVKLIHSGLILKDDRSALAAYGIREGSRLILVGTAGGARSEGDKVGAKAPALGPLSVGEQKARAKKQKEADTSEEGLMARIDEALAESRTNLFPEVELFERSVKALPASVEGADGSPAPIPDAAAEAAAPGATPTSHGADAGATNEGGSAKLMTPAEIANSHRKTSEMLLRQLLALDGVQVNSDTTRAARKQGVRDVQSHLDRLDAAWSEAKAKGVRPPA</sequence>
<dbReference type="Proteomes" id="UP000323386">
    <property type="component" value="Unassembled WGS sequence"/>
</dbReference>
<name>A0A5C3EWY1_9BASI</name>
<dbReference type="CDD" id="cd17039">
    <property type="entry name" value="Ubl_ubiquitin_like"/>
    <property type="match status" value="1"/>
</dbReference>
<evidence type="ECO:0000259" key="4">
    <source>
        <dbReference type="PROSITE" id="PS51035"/>
    </source>
</evidence>
<feature type="region of interest" description="Disordered" evidence="2">
    <location>
        <begin position="183"/>
        <end position="224"/>
    </location>
</feature>
<dbReference type="Gene3D" id="3.10.20.90">
    <property type="entry name" value="Phosphatidylinositol 3-kinase Catalytic Subunit, Chain A, domain 1"/>
    <property type="match status" value="1"/>
</dbReference>
<dbReference type="OrthoDB" id="417450at2759"/>
<dbReference type="InterPro" id="IPR039773">
    <property type="entry name" value="BAG_chaperone_regulator"/>
</dbReference>
<dbReference type="SMART" id="SM00213">
    <property type="entry name" value="UBQ"/>
    <property type="match status" value="1"/>
</dbReference>
<keyword evidence="6" id="KW-1185">Reference proteome</keyword>
<keyword evidence="1" id="KW-0143">Chaperone</keyword>